<name>A0AAD6HAT6_9EURO</name>
<dbReference type="Gene3D" id="3.40.390.10">
    <property type="entry name" value="Collagenase (Catalytic Domain)"/>
    <property type="match status" value="1"/>
</dbReference>
<feature type="domain" description="Peptidase M3A/M3B catalytic" evidence="8">
    <location>
        <begin position="219"/>
        <end position="675"/>
    </location>
</feature>
<dbReference type="InterPro" id="IPR024080">
    <property type="entry name" value="Neurolysin/TOP_N"/>
</dbReference>
<evidence type="ECO:0000256" key="2">
    <source>
        <dbReference type="ARBA" id="ARBA00022670"/>
    </source>
</evidence>
<protein>
    <submittedName>
        <fullName evidence="9">Metallopeptidase</fullName>
    </submittedName>
</protein>
<evidence type="ECO:0000256" key="7">
    <source>
        <dbReference type="RuleBase" id="RU003435"/>
    </source>
</evidence>
<gene>
    <name evidence="9" type="ORF">N7493_011857</name>
</gene>
<keyword evidence="5 7" id="KW-0862">Zinc</keyword>
<keyword evidence="4 7" id="KW-0378">Hydrolase</keyword>
<dbReference type="PANTHER" id="PTHR11804:SF84">
    <property type="entry name" value="SACCHAROLYSIN"/>
    <property type="match status" value="1"/>
</dbReference>
<dbReference type="Gene3D" id="1.10.1370.10">
    <property type="entry name" value="Neurolysin, domain 3"/>
    <property type="match status" value="1"/>
</dbReference>
<keyword evidence="10" id="KW-1185">Reference proteome</keyword>
<evidence type="ECO:0000313" key="9">
    <source>
        <dbReference type="EMBL" id="KAJ5703468.1"/>
    </source>
</evidence>
<dbReference type="EMBL" id="JAQJAN010000023">
    <property type="protein sequence ID" value="KAJ5703468.1"/>
    <property type="molecule type" value="Genomic_DNA"/>
</dbReference>
<dbReference type="CDD" id="cd06455">
    <property type="entry name" value="M3A_TOP"/>
    <property type="match status" value="1"/>
</dbReference>
<comment type="similarity">
    <text evidence="1 7">Belongs to the peptidase M3 family.</text>
</comment>
<dbReference type="Proteomes" id="UP001215712">
    <property type="component" value="Unassembled WGS sequence"/>
</dbReference>
<comment type="caution">
    <text evidence="9">The sequence shown here is derived from an EMBL/GenBank/DDBJ whole genome shotgun (WGS) entry which is preliminary data.</text>
</comment>
<organism evidence="9 10">
    <name type="scientific">Penicillium malachiteum</name>
    <dbReference type="NCBI Taxonomy" id="1324776"/>
    <lineage>
        <taxon>Eukaryota</taxon>
        <taxon>Fungi</taxon>
        <taxon>Dikarya</taxon>
        <taxon>Ascomycota</taxon>
        <taxon>Pezizomycotina</taxon>
        <taxon>Eurotiomycetes</taxon>
        <taxon>Eurotiomycetidae</taxon>
        <taxon>Eurotiales</taxon>
        <taxon>Aspergillaceae</taxon>
        <taxon>Penicillium</taxon>
    </lineage>
</organism>
<evidence type="ECO:0000259" key="8">
    <source>
        <dbReference type="Pfam" id="PF01432"/>
    </source>
</evidence>
<dbReference type="Pfam" id="PF01432">
    <property type="entry name" value="Peptidase_M3"/>
    <property type="match status" value="1"/>
</dbReference>
<keyword evidence="6 7" id="KW-0482">Metalloprotease</keyword>
<keyword evidence="2 7" id="KW-0645">Protease</keyword>
<dbReference type="InterPro" id="IPR024079">
    <property type="entry name" value="MetalloPept_cat_dom_sf"/>
</dbReference>
<evidence type="ECO:0000256" key="4">
    <source>
        <dbReference type="ARBA" id="ARBA00022801"/>
    </source>
</evidence>
<dbReference type="PANTHER" id="PTHR11804">
    <property type="entry name" value="PROTEASE M3 THIMET OLIGOPEPTIDASE-RELATED"/>
    <property type="match status" value="1"/>
</dbReference>
<evidence type="ECO:0000256" key="6">
    <source>
        <dbReference type="ARBA" id="ARBA00023049"/>
    </source>
</evidence>
<proteinExistence type="inferred from homology"/>
<keyword evidence="3 7" id="KW-0479">Metal-binding</keyword>
<reference evidence="9" key="2">
    <citation type="submission" date="2023-01" db="EMBL/GenBank/DDBJ databases">
        <authorList>
            <person name="Petersen C."/>
        </authorList>
    </citation>
    <scope>NUCLEOTIDE SEQUENCE</scope>
    <source>
        <strain evidence="9">IBT 17514</strain>
    </source>
</reference>
<dbReference type="GO" id="GO:0006508">
    <property type="term" value="P:proteolysis"/>
    <property type="evidence" value="ECO:0007669"/>
    <property type="project" value="UniProtKB-KW"/>
</dbReference>
<dbReference type="GO" id="GO:0005758">
    <property type="term" value="C:mitochondrial intermembrane space"/>
    <property type="evidence" value="ECO:0007669"/>
    <property type="project" value="TreeGrafter"/>
</dbReference>
<reference evidence="9" key="1">
    <citation type="journal article" date="2023" name="IMA Fungus">
        <title>Comparative genomic study of the Penicillium genus elucidates a diverse pangenome and 15 lateral gene transfer events.</title>
        <authorList>
            <person name="Petersen C."/>
            <person name="Sorensen T."/>
            <person name="Nielsen M.R."/>
            <person name="Sondergaard T.E."/>
            <person name="Sorensen J.L."/>
            <person name="Fitzpatrick D.A."/>
            <person name="Frisvad J.C."/>
            <person name="Nielsen K.L."/>
        </authorList>
    </citation>
    <scope>NUCLEOTIDE SEQUENCE</scope>
    <source>
        <strain evidence="9">IBT 17514</strain>
    </source>
</reference>
<dbReference type="AlphaFoldDB" id="A0AAD6HAT6"/>
<evidence type="ECO:0000256" key="5">
    <source>
        <dbReference type="ARBA" id="ARBA00022833"/>
    </source>
</evidence>
<dbReference type="InterPro" id="IPR045090">
    <property type="entry name" value="Pept_M3A_M3B"/>
</dbReference>
<comment type="cofactor">
    <cofactor evidence="7">
        <name>Zn(2+)</name>
        <dbReference type="ChEBI" id="CHEBI:29105"/>
    </cofactor>
    <text evidence="7">Binds 1 zinc ion.</text>
</comment>
<dbReference type="SUPFAM" id="SSF55486">
    <property type="entry name" value="Metalloproteases ('zincins'), catalytic domain"/>
    <property type="match status" value="1"/>
</dbReference>
<sequence length="685" mass="78191">MIELKQPPQPLFKLNHSAEQIIQSTHDGIATSRASLDLLAAKPKADWTFDGFIIPFAEAENLSLLQSSNIQIYGCVSKEKDLRDASHEALKLWNEYELEVNTRLDLFNGIDSVYKQCQDGNITLDAEERHYLERVHREFRRNAVHLKGEIKEQYQLLQKRISELSKECVRNIQEEFEGVWFEEAELKGLPAAYVASRERDADNKLFVGLKKADLDVILKFATEELTRRRVYIAAENKCAQNVALFEDLISSRAQVASLMGYVSFAEYKNEGRMLNLSQVMELLNSTRKQLTDKAASELVILTEAKKQFLIEQGKLQDDIDPRIYIWDLNFYARLIKTEKFDIDEMEVAEYFPLEHTLAGMLEIFSEIFGIRFQPVESGAWVWDEAVTVSAVWNEEAMGGEFLGYIYFDLIERPGKVNNGCNVCFGPGWTEGKTGPQYPSVALLAPFSSIAPSLLRHRQVITLFHELGHAIHYMVGQTRFASTYGCGTSMDFVEIPSNMLEHWCWTPSILHSLARHYTYTSVKEKEAYLKLHAQLPAEKPPTELFERFVAARAVDKACVGLNQLHYTLYDLIIHGTAPAEDLSALYNRMRRECTPLIGPDGDHWGAGQARFSHFFRNYASSYYVYILGDAYSQIMFDTRFRRNPMDGVEGRRYRRLVLDKGGSVPELPLLEELVGGKMVKSDISGV</sequence>
<accession>A0AAD6HAT6</accession>
<dbReference type="GO" id="GO:0004222">
    <property type="term" value="F:metalloendopeptidase activity"/>
    <property type="evidence" value="ECO:0007669"/>
    <property type="project" value="InterPro"/>
</dbReference>
<dbReference type="Gene3D" id="1.20.1050.40">
    <property type="entry name" value="Endopeptidase. Chain P, domain 1"/>
    <property type="match status" value="1"/>
</dbReference>
<dbReference type="InterPro" id="IPR001567">
    <property type="entry name" value="Pept_M3A_M3B_dom"/>
</dbReference>
<dbReference type="GO" id="GO:0006518">
    <property type="term" value="P:peptide metabolic process"/>
    <property type="evidence" value="ECO:0007669"/>
    <property type="project" value="TreeGrafter"/>
</dbReference>
<evidence type="ECO:0000313" key="10">
    <source>
        <dbReference type="Proteomes" id="UP001215712"/>
    </source>
</evidence>
<dbReference type="InterPro" id="IPR024077">
    <property type="entry name" value="Neurolysin/TOP_dom2"/>
</dbReference>
<evidence type="ECO:0000256" key="1">
    <source>
        <dbReference type="ARBA" id="ARBA00006040"/>
    </source>
</evidence>
<dbReference type="GO" id="GO:0046872">
    <property type="term" value="F:metal ion binding"/>
    <property type="evidence" value="ECO:0007669"/>
    <property type="project" value="UniProtKB-UniRule"/>
</dbReference>
<evidence type="ECO:0000256" key="3">
    <source>
        <dbReference type="ARBA" id="ARBA00022723"/>
    </source>
</evidence>